<comment type="subunit">
    <text evidence="7">Heterotrimer.</text>
</comment>
<dbReference type="InterPro" id="IPR018362">
    <property type="entry name" value="CCAAT-binding_factor_CS"/>
</dbReference>
<evidence type="ECO:0000313" key="10">
    <source>
        <dbReference type="Proteomes" id="UP001623330"/>
    </source>
</evidence>
<feature type="compositionally biased region" description="Basic and acidic residues" evidence="8">
    <location>
        <begin position="314"/>
        <end position="348"/>
    </location>
</feature>
<dbReference type="Gene3D" id="6.10.250.2430">
    <property type="match status" value="1"/>
</dbReference>
<evidence type="ECO:0000256" key="3">
    <source>
        <dbReference type="ARBA" id="ARBA00023125"/>
    </source>
</evidence>
<organism evidence="9 10">
    <name type="scientific">Nakaseomyces bracarensis</name>
    <dbReference type="NCBI Taxonomy" id="273131"/>
    <lineage>
        <taxon>Eukaryota</taxon>
        <taxon>Fungi</taxon>
        <taxon>Dikarya</taxon>
        <taxon>Ascomycota</taxon>
        <taxon>Saccharomycotina</taxon>
        <taxon>Saccharomycetes</taxon>
        <taxon>Saccharomycetales</taxon>
        <taxon>Saccharomycetaceae</taxon>
        <taxon>Nakaseomyces</taxon>
    </lineage>
</organism>
<feature type="compositionally biased region" description="Basic and acidic residues" evidence="8">
    <location>
        <begin position="365"/>
        <end position="375"/>
    </location>
</feature>
<feature type="region of interest" description="Disordered" evidence="8">
    <location>
        <begin position="142"/>
        <end position="234"/>
    </location>
</feature>
<dbReference type="Proteomes" id="UP001623330">
    <property type="component" value="Unassembled WGS sequence"/>
</dbReference>
<dbReference type="PROSITE" id="PS51152">
    <property type="entry name" value="NFYA_HAP2_2"/>
    <property type="match status" value="1"/>
</dbReference>
<name>A0ABR4NUJ7_9SACH</name>
<feature type="compositionally biased region" description="Polar residues" evidence="8">
    <location>
        <begin position="349"/>
        <end position="358"/>
    </location>
</feature>
<keyword evidence="2 7" id="KW-0805">Transcription regulation</keyword>
<protein>
    <recommendedName>
        <fullName evidence="7">Transcriptional activator HAP2</fullName>
    </recommendedName>
</protein>
<evidence type="ECO:0000256" key="5">
    <source>
        <dbReference type="ARBA" id="ARBA00023163"/>
    </source>
</evidence>
<evidence type="ECO:0000256" key="8">
    <source>
        <dbReference type="SAM" id="MobiDB-lite"/>
    </source>
</evidence>
<evidence type="ECO:0000256" key="4">
    <source>
        <dbReference type="ARBA" id="ARBA00023159"/>
    </source>
</evidence>
<sequence length="395" mass="44758">MNDETVFSSAIELQQVTNNDNNSSPELQRFELNNNESDQTPNADDIYLYNQLRRVSEQIAPSRNQSESPVQSLPSELPLSRNISTTNLLNNFRSPPYFPKDEERNIVPELSVSPDEQLEKQLINIDENGKKPEGVFEFLRLDTTKPGNSVDSPKRSENNLSPRNEIANPNSPPNKKRKPSTKSNNNVNNSSSRPSGNGSGTTSFQEPSTITSPDGTFENTNIPTDPPKTEEQPYYVNAKQYYRILKRRYARAKLEESLRISRERRPYLHESRHKHALRRPRGEGGRFLTAAEIQELKDQGKMNPDGTLVGDDNSQDKTNVKTKGPDTSRESRSAKGEQRKIEMKEPDRNSNIPTKTNMNDNENIEETKDNNKKDNINSNVLTTSPTSLPTVNNFQ</sequence>
<evidence type="ECO:0000256" key="6">
    <source>
        <dbReference type="ARBA" id="ARBA00023242"/>
    </source>
</evidence>
<dbReference type="SMART" id="SM00521">
    <property type="entry name" value="CBF"/>
    <property type="match status" value="1"/>
</dbReference>
<reference evidence="9 10" key="1">
    <citation type="submission" date="2024-05" db="EMBL/GenBank/DDBJ databases">
        <title>Long read based assembly of the Candida bracarensis genome reveals expanded adhesin content.</title>
        <authorList>
            <person name="Marcet-Houben M."/>
            <person name="Ksiezopolska E."/>
            <person name="Gabaldon T."/>
        </authorList>
    </citation>
    <scope>NUCLEOTIDE SEQUENCE [LARGE SCALE GENOMIC DNA]</scope>
    <source>
        <strain evidence="9 10">CBM6</strain>
    </source>
</reference>
<feature type="compositionally biased region" description="Polar residues" evidence="8">
    <location>
        <begin position="204"/>
        <end position="223"/>
    </location>
</feature>
<feature type="compositionally biased region" description="Polar residues" evidence="8">
    <location>
        <begin position="380"/>
        <end position="395"/>
    </location>
</feature>
<evidence type="ECO:0000256" key="1">
    <source>
        <dbReference type="ARBA" id="ARBA00004123"/>
    </source>
</evidence>
<comment type="similarity">
    <text evidence="7">Belongs to the NFYA/HAP2 subunit family.</text>
</comment>
<keyword evidence="4" id="KW-0010">Activator</keyword>
<keyword evidence="3 7" id="KW-0238">DNA-binding</keyword>
<comment type="subcellular location">
    <subcellularLocation>
        <location evidence="1 7">Nucleus</location>
    </subcellularLocation>
</comment>
<keyword evidence="10" id="KW-1185">Reference proteome</keyword>
<feature type="region of interest" description="Disordered" evidence="8">
    <location>
        <begin position="296"/>
        <end position="395"/>
    </location>
</feature>
<dbReference type="Pfam" id="PF02045">
    <property type="entry name" value="CBFB_NFYA"/>
    <property type="match status" value="1"/>
</dbReference>
<dbReference type="PROSITE" id="PS00686">
    <property type="entry name" value="NFYA_HAP2_1"/>
    <property type="match status" value="1"/>
</dbReference>
<keyword evidence="5 7" id="KW-0804">Transcription</keyword>
<gene>
    <name evidence="9" type="ORF">RNJ44_04310</name>
</gene>
<accession>A0ABR4NUJ7</accession>
<dbReference type="EMBL" id="JBEVYD010000005">
    <property type="protein sequence ID" value="KAL3232394.1"/>
    <property type="molecule type" value="Genomic_DNA"/>
</dbReference>
<dbReference type="PANTHER" id="PTHR12632">
    <property type="entry name" value="TRANSCRIPTION FACTOR NF-Y ALPHA-RELATED"/>
    <property type="match status" value="1"/>
</dbReference>
<proteinExistence type="inferred from homology"/>
<dbReference type="InterPro" id="IPR001289">
    <property type="entry name" value="NFYA"/>
</dbReference>
<comment type="caution">
    <text evidence="9">The sequence shown here is derived from an EMBL/GenBank/DDBJ whole genome shotgun (WGS) entry which is preliminary data.</text>
</comment>
<evidence type="ECO:0000313" key="9">
    <source>
        <dbReference type="EMBL" id="KAL3232394.1"/>
    </source>
</evidence>
<comment type="function">
    <text evidence="7">Component of the sequence-specific heterotrimeric transcription factor (NF-Y) which specifically recognizes a 5'-CCAAT-3' box motif found in the promoters of its target genes.</text>
</comment>
<evidence type="ECO:0000256" key="2">
    <source>
        <dbReference type="ARBA" id="ARBA00023015"/>
    </source>
</evidence>
<evidence type="ECO:0000256" key="7">
    <source>
        <dbReference type="RuleBase" id="RU367155"/>
    </source>
</evidence>
<keyword evidence="6 7" id="KW-0539">Nucleus</keyword>
<feature type="compositionally biased region" description="Low complexity" evidence="8">
    <location>
        <begin position="181"/>
        <end position="203"/>
    </location>
</feature>
<dbReference type="PRINTS" id="PR00616">
    <property type="entry name" value="CCAATSUBUNTB"/>
</dbReference>